<accession>A0ABW1RNX5</accession>
<feature type="compositionally biased region" description="Basic and acidic residues" evidence="1">
    <location>
        <begin position="27"/>
        <end position="42"/>
    </location>
</feature>
<feature type="domain" description="S-layer protein C-terminal" evidence="2">
    <location>
        <begin position="179"/>
        <end position="222"/>
    </location>
</feature>
<feature type="compositionally biased region" description="Basic and acidic residues" evidence="1">
    <location>
        <begin position="1"/>
        <end position="18"/>
    </location>
</feature>
<feature type="compositionally biased region" description="Polar residues" evidence="1">
    <location>
        <begin position="78"/>
        <end position="100"/>
    </location>
</feature>
<keyword evidence="4" id="KW-1185">Reference proteome</keyword>
<evidence type="ECO:0000313" key="3">
    <source>
        <dbReference type="EMBL" id="MFC6177365.1"/>
    </source>
</evidence>
<gene>
    <name evidence="3" type="ORF">ACFQAV_10970</name>
</gene>
<protein>
    <submittedName>
        <fullName evidence="3">SLAP domain-containing protein</fullName>
    </submittedName>
</protein>
<dbReference type="Proteomes" id="UP001596288">
    <property type="component" value="Unassembled WGS sequence"/>
</dbReference>
<evidence type="ECO:0000259" key="2">
    <source>
        <dbReference type="Pfam" id="PF03217"/>
    </source>
</evidence>
<dbReference type="RefSeq" id="WP_376988046.1">
    <property type="nucleotide sequence ID" value="NZ_JBHSSF010000031.1"/>
</dbReference>
<feature type="compositionally biased region" description="Basic and acidic residues" evidence="1">
    <location>
        <begin position="51"/>
        <end position="66"/>
    </location>
</feature>
<feature type="non-terminal residue" evidence="3">
    <location>
        <position position="1"/>
    </location>
</feature>
<dbReference type="InterPro" id="IPR024968">
    <property type="entry name" value="SlpA_C_lactobacillus"/>
</dbReference>
<proteinExistence type="predicted"/>
<comment type="caution">
    <text evidence="3">The sequence shown here is derived from an EMBL/GenBank/DDBJ whole genome shotgun (WGS) entry which is preliminary data.</text>
</comment>
<sequence length="228" mass="25482">EPKVPEAPKAPEEPKVPEAPKAPEPSKTPEESKAPEEPKVPEVPKAPEVPKVTEKPQVPDKSETPKTPETPKVPETSNSVKAPNVTTNSENKQSKKSITTYSDRPMVQVYQLDTMNKMSEIKDIVLDPATEKYSESVVTNTGVNYYQIAKNEFIRTEDAYIYTPVDFVMRTSSDKYINIYTAEGKLIGNEKLNGVNLKVNALIYINGEKYYRLSTNKFVKASDIDSNI</sequence>
<organism evidence="3 4">
    <name type="scientific">Companilactobacillus huachuanensis</name>
    <dbReference type="NCBI Taxonomy" id="2559914"/>
    <lineage>
        <taxon>Bacteria</taxon>
        <taxon>Bacillati</taxon>
        <taxon>Bacillota</taxon>
        <taxon>Bacilli</taxon>
        <taxon>Lactobacillales</taxon>
        <taxon>Lactobacillaceae</taxon>
        <taxon>Companilactobacillus</taxon>
    </lineage>
</organism>
<evidence type="ECO:0000313" key="4">
    <source>
        <dbReference type="Proteomes" id="UP001596288"/>
    </source>
</evidence>
<evidence type="ECO:0000256" key="1">
    <source>
        <dbReference type="SAM" id="MobiDB-lite"/>
    </source>
</evidence>
<feature type="region of interest" description="Disordered" evidence="1">
    <location>
        <begin position="1"/>
        <end position="100"/>
    </location>
</feature>
<reference evidence="4" key="1">
    <citation type="journal article" date="2019" name="Int. J. Syst. Evol. Microbiol.">
        <title>The Global Catalogue of Microorganisms (GCM) 10K type strain sequencing project: providing services to taxonomists for standard genome sequencing and annotation.</title>
        <authorList>
            <consortium name="The Broad Institute Genomics Platform"/>
            <consortium name="The Broad Institute Genome Sequencing Center for Infectious Disease"/>
            <person name="Wu L."/>
            <person name="Ma J."/>
        </authorList>
    </citation>
    <scope>NUCLEOTIDE SEQUENCE [LARGE SCALE GENOMIC DNA]</scope>
    <source>
        <strain evidence="4">CCM 8927</strain>
    </source>
</reference>
<dbReference type="Pfam" id="PF03217">
    <property type="entry name" value="SlpA"/>
    <property type="match status" value="1"/>
</dbReference>
<dbReference type="EMBL" id="JBHSSF010000031">
    <property type="protein sequence ID" value="MFC6177365.1"/>
    <property type="molecule type" value="Genomic_DNA"/>
</dbReference>
<name>A0ABW1RNX5_9LACO</name>